<organism evidence="1 2">
    <name type="scientific">Xyrichtys novacula</name>
    <name type="common">Pearly razorfish</name>
    <name type="synonym">Hemipteronotus novacula</name>
    <dbReference type="NCBI Taxonomy" id="13765"/>
    <lineage>
        <taxon>Eukaryota</taxon>
        <taxon>Metazoa</taxon>
        <taxon>Chordata</taxon>
        <taxon>Craniata</taxon>
        <taxon>Vertebrata</taxon>
        <taxon>Euteleostomi</taxon>
        <taxon>Actinopterygii</taxon>
        <taxon>Neopterygii</taxon>
        <taxon>Teleostei</taxon>
        <taxon>Neoteleostei</taxon>
        <taxon>Acanthomorphata</taxon>
        <taxon>Eupercaria</taxon>
        <taxon>Labriformes</taxon>
        <taxon>Labridae</taxon>
        <taxon>Xyrichtys</taxon>
    </lineage>
</organism>
<dbReference type="EMBL" id="OY660879">
    <property type="protein sequence ID" value="CAJ1075494.1"/>
    <property type="molecule type" value="Genomic_DNA"/>
</dbReference>
<reference evidence="1" key="1">
    <citation type="submission" date="2023-08" db="EMBL/GenBank/DDBJ databases">
        <authorList>
            <person name="Alioto T."/>
            <person name="Alioto T."/>
            <person name="Gomez Garrido J."/>
        </authorList>
    </citation>
    <scope>NUCLEOTIDE SEQUENCE</scope>
</reference>
<name>A0AAV1GQU2_XYRNO</name>
<dbReference type="Proteomes" id="UP001178508">
    <property type="component" value="Chromosome 16"/>
</dbReference>
<sequence length="301" mass="34294">MAFKLTEARVSQSLRHDRWTLKEQLIEFRKTLENDRLMRMAQQKCENGTVLQWLQQISGSSAFKKIGELFSFFRRHIEVEEKKDHGNMIDITLLAHGAIRDSMIPACCLLPLPTIMDVVLYNPWNCTIDATAAYGIATGIMKPQHRIFICSKKDSCSIRDAGHRPVKLPNHWNSMSKAGEHMIPNITLAPLNVPEDGYFKSFESLTKKYGLPERNRIIIPYIVPAEETKQGKESIPFYVVSLALSLALVGSRFRATVHLTTCLGDQSVRKFDQEYLKSQYACAVDNSMMTASSDMFKKRPF</sequence>
<dbReference type="AlphaFoldDB" id="A0AAV1GQU2"/>
<gene>
    <name evidence="1" type="ORF">XNOV1_A042020</name>
</gene>
<proteinExistence type="predicted"/>
<protein>
    <submittedName>
        <fullName evidence="1">Uncharacterized protein LOC117832678</fullName>
    </submittedName>
</protein>
<accession>A0AAV1GQU2</accession>
<evidence type="ECO:0000313" key="2">
    <source>
        <dbReference type="Proteomes" id="UP001178508"/>
    </source>
</evidence>
<keyword evidence="2" id="KW-1185">Reference proteome</keyword>
<evidence type="ECO:0000313" key="1">
    <source>
        <dbReference type="EMBL" id="CAJ1075494.1"/>
    </source>
</evidence>